<name>A0ACB9D9J0_9ASTR</name>
<keyword evidence="2" id="KW-1185">Reference proteome</keyword>
<dbReference type="EMBL" id="CM042037">
    <property type="protein sequence ID" value="KAI3743135.1"/>
    <property type="molecule type" value="Genomic_DNA"/>
</dbReference>
<organism evidence="1 2">
    <name type="scientific">Smallanthus sonchifolius</name>
    <dbReference type="NCBI Taxonomy" id="185202"/>
    <lineage>
        <taxon>Eukaryota</taxon>
        <taxon>Viridiplantae</taxon>
        <taxon>Streptophyta</taxon>
        <taxon>Embryophyta</taxon>
        <taxon>Tracheophyta</taxon>
        <taxon>Spermatophyta</taxon>
        <taxon>Magnoliopsida</taxon>
        <taxon>eudicotyledons</taxon>
        <taxon>Gunneridae</taxon>
        <taxon>Pentapetalae</taxon>
        <taxon>asterids</taxon>
        <taxon>campanulids</taxon>
        <taxon>Asterales</taxon>
        <taxon>Asteraceae</taxon>
        <taxon>Asteroideae</taxon>
        <taxon>Heliantheae alliance</taxon>
        <taxon>Millerieae</taxon>
        <taxon>Smallanthus</taxon>
    </lineage>
</organism>
<sequence length="88" mass="10260">MFVEIVQMLRLRVGQIIGGKKGKIWCLCYLFVSSKDEASEVWDGALIWTWQGVERWEARGARTVDSLSLHRRSALNLENGEEYWKVKM</sequence>
<gene>
    <name evidence="1" type="ORF">L1987_60838</name>
</gene>
<evidence type="ECO:0000313" key="1">
    <source>
        <dbReference type="EMBL" id="KAI3743135.1"/>
    </source>
</evidence>
<dbReference type="Proteomes" id="UP001056120">
    <property type="component" value="Linkage Group LG20"/>
</dbReference>
<reference evidence="2" key="1">
    <citation type="journal article" date="2022" name="Mol. Ecol. Resour.">
        <title>The genomes of chicory, endive, great burdock and yacon provide insights into Asteraceae palaeo-polyploidization history and plant inulin production.</title>
        <authorList>
            <person name="Fan W."/>
            <person name="Wang S."/>
            <person name="Wang H."/>
            <person name="Wang A."/>
            <person name="Jiang F."/>
            <person name="Liu H."/>
            <person name="Zhao H."/>
            <person name="Xu D."/>
            <person name="Zhang Y."/>
        </authorList>
    </citation>
    <scope>NUCLEOTIDE SEQUENCE [LARGE SCALE GENOMIC DNA]</scope>
    <source>
        <strain evidence="2">cv. Yunnan</strain>
    </source>
</reference>
<proteinExistence type="predicted"/>
<reference evidence="1 2" key="2">
    <citation type="journal article" date="2022" name="Mol. Ecol. Resour.">
        <title>The genomes of chicory, endive, great burdock and yacon provide insights into Asteraceae paleo-polyploidization history and plant inulin production.</title>
        <authorList>
            <person name="Fan W."/>
            <person name="Wang S."/>
            <person name="Wang H."/>
            <person name="Wang A."/>
            <person name="Jiang F."/>
            <person name="Liu H."/>
            <person name="Zhao H."/>
            <person name="Xu D."/>
            <person name="Zhang Y."/>
        </authorList>
    </citation>
    <scope>NUCLEOTIDE SEQUENCE [LARGE SCALE GENOMIC DNA]</scope>
    <source>
        <strain evidence="2">cv. Yunnan</strain>
        <tissue evidence="1">Leaves</tissue>
    </source>
</reference>
<protein>
    <submittedName>
        <fullName evidence="1">Uncharacterized protein</fullName>
    </submittedName>
</protein>
<evidence type="ECO:0000313" key="2">
    <source>
        <dbReference type="Proteomes" id="UP001056120"/>
    </source>
</evidence>
<comment type="caution">
    <text evidence="1">The sequence shown here is derived from an EMBL/GenBank/DDBJ whole genome shotgun (WGS) entry which is preliminary data.</text>
</comment>
<accession>A0ACB9D9J0</accession>